<dbReference type="HOGENOM" id="CLU_028759_0_1_1"/>
<evidence type="ECO:0000313" key="4">
    <source>
        <dbReference type="Proteomes" id="UP000028524"/>
    </source>
</evidence>
<dbReference type="InterPro" id="IPR018618">
    <property type="entry name" value="GID4/10-like"/>
</dbReference>
<dbReference type="Proteomes" id="UP000028524">
    <property type="component" value="Unassembled WGS sequence"/>
</dbReference>
<evidence type="ECO:0008006" key="5">
    <source>
        <dbReference type="Google" id="ProtNLM"/>
    </source>
</evidence>
<dbReference type="OrthoDB" id="62at2759"/>
<feature type="region of interest" description="Disordered" evidence="2">
    <location>
        <begin position="1"/>
        <end position="37"/>
    </location>
</feature>
<sequence length="325" mass="35868">MPTPSSDQPTGTSSPPPYALPTSTCPDDLQQSDRSVHSVTVVDGDLHHEPLADSPASSTFLHPHTQYGRLPGDVVMLGAATPAEPSSRATTMSPGPQSGGTNITSPIQGGAEAETESLKMTHNLDSDCHWGGENSSATGDLPRHREALSNRTGDTLDNITLEDSHCVPRIGPDYPIMRYSSPLAGLTEDHPTLTTYFEGEIIGTKYSFFTQHEDWGANAKVDLSHWGKFSAFRPFQKHARKGPVVIQDVAQKEHIFMRWKEHFLVPDHRVRTISGASFEGFYYICFNQVRGEVSGIYFHSKSEKFQQLELKHVPDRGCFSATEFR</sequence>
<dbReference type="GO" id="GO:0045721">
    <property type="term" value="P:negative regulation of gluconeogenesis"/>
    <property type="evidence" value="ECO:0007669"/>
    <property type="project" value="TreeGrafter"/>
</dbReference>
<evidence type="ECO:0000256" key="2">
    <source>
        <dbReference type="SAM" id="MobiDB-lite"/>
    </source>
</evidence>
<proteinExistence type="inferred from homology"/>
<protein>
    <recommendedName>
        <fullName evidence="5">Vesicle-mediated transporter Vid24</fullName>
    </recommendedName>
</protein>
<dbReference type="InParanoid" id="A0A084QIY4"/>
<gene>
    <name evidence="3" type="ORF">S40285_03777</name>
</gene>
<dbReference type="GO" id="GO:0007039">
    <property type="term" value="P:protein catabolic process in the vacuole"/>
    <property type="evidence" value="ECO:0007669"/>
    <property type="project" value="TreeGrafter"/>
</dbReference>
<dbReference type="EMBL" id="KL660712">
    <property type="protein sequence ID" value="KFA63919.1"/>
    <property type="molecule type" value="Genomic_DNA"/>
</dbReference>
<accession>A0A084QIY4</accession>
<organism evidence="3 4">
    <name type="scientific">Stachybotrys chlorohalonatus (strain IBT 40285)</name>
    <dbReference type="NCBI Taxonomy" id="1283841"/>
    <lineage>
        <taxon>Eukaryota</taxon>
        <taxon>Fungi</taxon>
        <taxon>Dikarya</taxon>
        <taxon>Ascomycota</taxon>
        <taxon>Pezizomycotina</taxon>
        <taxon>Sordariomycetes</taxon>
        <taxon>Hypocreomycetidae</taxon>
        <taxon>Hypocreales</taxon>
        <taxon>Stachybotryaceae</taxon>
        <taxon>Stachybotrys</taxon>
    </lineage>
</organism>
<dbReference type="GO" id="GO:0034657">
    <property type="term" value="C:GID complex"/>
    <property type="evidence" value="ECO:0007669"/>
    <property type="project" value="TreeGrafter"/>
</dbReference>
<dbReference type="PANTHER" id="PTHR14534">
    <property type="entry name" value="VACUOLAR IMPORT AND DEGRADATION PROTEIN 24"/>
    <property type="match status" value="1"/>
</dbReference>
<feature type="region of interest" description="Disordered" evidence="2">
    <location>
        <begin position="82"/>
        <end position="143"/>
    </location>
</feature>
<dbReference type="AlphaFoldDB" id="A0A084QIY4"/>
<dbReference type="PANTHER" id="PTHR14534:SF3">
    <property type="entry name" value="GID COMPLEX SUBUNIT 4 HOMOLOG"/>
    <property type="match status" value="1"/>
</dbReference>
<keyword evidence="4" id="KW-1185">Reference proteome</keyword>
<dbReference type="GO" id="GO:0006623">
    <property type="term" value="P:protein targeting to vacuole"/>
    <property type="evidence" value="ECO:0007669"/>
    <property type="project" value="TreeGrafter"/>
</dbReference>
<evidence type="ECO:0000256" key="1">
    <source>
        <dbReference type="ARBA" id="ARBA00061469"/>
    </source>
</evidence>
<comment type="similarity">
    <text evidence="1">Belongs to the GID4/VID24 family.</text>
</comment>
<dbReference type="GO" id="GO:0005773">
    <property type="term" value="C:vacuole"/>
    <property type="evidence" value="ECO:0007669"/>
    <property type="project" value="GOC"/>
</dbReference>
<feature type="compositionally biased region" description="Polar residues" evidence="2">
    <location>
        <begin position="87"/>
        <end position="107"/>
    </location>
</feature>
<name>A0A084QIY4_STAC4</name>
<dbReference type="Pfam" id="PF09783">
    <property type="entry name" value="Vac_ImportDeg"/>
    <property type="match status" value="1"/>
</dbReference>
<feature type="compositionally biased region" description="Polar residues" evidence="2">
    <location>
        <begin position="1"/>
        <end position="13"/>
    </location>
</feature>
<dbReference type="STRING" id="1283841.A0A084QIY4"/>
<feature type="compositionally biased region" description="Basic and acidic residues" evidence="2">
    <location>
        <begin position="116"/>
        <end position="130"/>
    </location>
</feature>
<reference evidence="3 4" key="1">
    <citation type="journal article" date="2014" name="BMC Genomics">
        <title>Comparative genome sequencing reveals chemotype-specific gene clusters in the toxigenic black mold Stachybotrys.</title>
        <authorList>
            <person name="Semeiks J."/>
            <person name="Borek D."/>
            <person name="Otwinowski Z."/>
            <person name="Grishin N.V."/>
        </authorList>
    </citation>
    <scope>NUCLEOTIDE SEQUENCE [LARGE SCALE GENOMIC DNA]</scope>
    <source>
        <strain evidence="3 4">IBT 40285</strain>
    </source>
</reference>
<dbReference type="GO" id="GO:0043161">
    <property type="term" value="P:proteasome-mediated ubiquitin-dependent protein catabolic process"/>
    <property type="evidence" value="ECO:0007669"/>
    <property type="project" value="TreeGrafter"/>
</dbReference>
<evidence type="ECO:0000313" key="3">
    <source>
        <dbReference type="EMBL" id="KFA63919.1"/>
    </source>
</evidence>